<keyword evidence="5" id="KW-0418">Kinase</keyword>
<keyword evidence="11" id="KW-1185">Reference proteome</keyword>
<accession>A0A7N2LJA0</accession>
<dbReference type="Proteomes" id="UP000594261">
    <property type="component" value="Chromosome 4"/>
</dbReference>
<dbReference type="PROSITE" id="PS00108">
    <property type="entry name" value="PROTEIN_KINASE_ST"/>
    <property type="match status" value="1"/>
</dbReference>
<keyword evidence="2" id="KW-0723">Serine/threonine-protein kinase</keyword>
<dbReference type="Pfam" id="PF00069">
    <property type="entry name" value="Pkinase"/>
    <property type="match status" value="1"/>
</dbReference>
<keyword evidence="6" id="KW-0067">ATP-binding</keyword>
<comment type="catalytic activity">
    <reaction evidence="8">
        <text>L-seryl-[protein] + ATP = O-phospho-L-seryl-[protein] + ADP + H(+)</text>
        <dbReference type="Rhea" id="RHEA:17989"/>
        <dbReference type="Rhea" id="RHEA-COMP:9863"/>
        <dbReference type="Rhea" id="RHEA-COMP:11604"/>
        <dbReference type="ChEBI" id="CHEBI:15378"/>
        <dbReference type="ChEBI" id="CHEBI:29999"/>
        <dbReference type="ChEBI" id="CHEBI:30616"/>
        <dbReference type="ChEBI" id="CHEBI:83421"/>
        <dbReference type="ChEBI" id="CHEBI:456216"/>
        <dbReference type="EC" id="2.7.11.1"/>
    </reaction>
</comment>
<dbReference type="FunFam" id="1.10.510.10:FF:001023">
    <property type="entry name" value="Os07g0541700 protein"/>
    <property type="match status" value="1"/>
</dbReference>
<evidence type="ECO:0000256" key="3">
    <source>
        <dbReference type="ARBA" id="ARBA00022679"/>
    </source>
</evidence>
<dbReference type="SUPFAM" id="SSF56112">
    <property type="entry name" value="Protein kinase-like (PK-like)"/>
    <property type="match status" value="1"/>
</dbReference>
<dbReference type="OMA" id="WIANTSR"/>
<reference evidence="10 11" key="1">
    <citation type="journal article" date="2016" name="G3 (Bethesda)">
        <title>First Draft Assembly and Annotation of the Genome of a California Endemic Oak Quercus lobata Nee (Fagaceae).</title>
        <authorList>
            <person name="Sork V.L."/>
            <person name="Fitz-Gibbon S.T."/>
            <person name="Puiu D."/>
            <person name="Crepeau M."/>
            <person name="Gugger P.F."/>
            <person name="Sherman R."/>
            <person name="Stevens K."/>
            <person name="Langley C.H."/>
            <person name="Pellegrini M."/>
            <person name="Salzberg S.L."/>
        </authorList>
    </citation>
    <scope>NUCLEOTIDE SEQUENCE [LARGE SCALE GENOMIC DNA]</scope>
    <source>
        <strain evidence="10 11">cv. SW786</strain>
    </source>
</reference>
<dbReference type="InParanoid" id="A0A7N2LJA0"/>
<comment type="catalytic activity">
    <reaction evidence="7">
        <text>L-threonyl-[protein] + ATP = O-phospho-L-threonyl-[protein] + ADP + H(+)</text>
        <dbReference type="Rhea" id="RHEA:46608"/>
        <dbReference type="Rhea" id="RHEA-COMP:11060"/>
        <dbReference type="Rhea" id="RHEA-COMP:11605"/>
        <dbReference type="ChEBI" id="CHEBI:15378"/>
        <dbReference type="ChEBI" id="CHEBI:30013"/>
        <dbReference type="ChEBI" id="CHEBI:30616"/>
        <dbReference type="ChEBI" id="CHEBI:61977"/>
        <dbReference type="ChEBI" id="CHEBI:456216"/>
        <dbReference type="EC" id="2.7.11.1"/>
    </reaction>
</comment>
<dbReference type="SMART" id="SM00220">
    <property type="entry name" value="S_TKc"/>
    <property type="match status" value="1"/>
</dbReference>
<keyword evidence="3" id="KW-0808">Transferase</keyword>
<dbReference type="GO" id="GO:0005524">
    <property type="term" value="F:ATP binding"/>
    <property type="evidence" value="ECO:0007669"/>
    <property type="project" value="UniProtKB-KW"/>
</dbReference>
<keyword evidence="4" id="KW-0547">Nucleotide-binding</keyword>
<dbReference type="EMBL" id="LRBV02000004">
    <property type="status" value="NOT_ANNOTATED_CDS"/>
    <property type="molecule type" value="Genomic_DNA"/>
</dbReference>
<dbReference type="EnsemblPlants" id="QL04p079178:mrna">
    <property type="protein sequence ID" value="QL04p079178:mrna"/>
    <property type="gene ID" value="QL04p079178"/>
</dbReference>
<evidence type="ECO:0000256" key="4">
    <source>
        <dbReference type="ARBA" id="ARBA00022741"/>
    </source>
</evidence>
<evidence type="ECO:0000313" key="10">
    <source>
        <dbReference type="EnsemblPlants" id="QL04p079178:mrna"/>
    </source>
</evidence>
<dbReference type="InterPro" id="IPR011009">
    <property type="entry name" value="Kinase-like_dom_sf"/>
</dbReference>
<sequence>MDVALREINDSLCTRNRTLNLDWSTRFDICLGVAGGLAYLHEESQLQIVHRDVKASNILLDFYLVPKILDFDLAKLYDDKKTHISTRVAGTIGYIAPEYAMRGYLTEKADVFALGVVALEIVSGRPNANSSLEEEEIYLLEWIANTSRQNGVFGYKTSSTGCDVLPLAIGPPTLVDSAASSAIKPPAPIVSEASPATRPLM</sequence>
<evidence type="ECO:0000259" key="9">
    <source>
        <dbReference type="PROSITE" id="PS50011"/>
    </source>
</evidence>
<evidence type="ECO:0000256" key="8">
    <source>
        <dbReference type="ARBA" id="ARBA00048679"/>
    </source>
</evidence>
<proteinExistence type="predicted"/>
<evidence type="ECO:0000256" key="6">
    <source>
        <dbReference type="ARBA" id="ARBA00022840"/>
    </source>
</evidence>
<protein>
    <recommendedName>
        <fullName evidence="1">non-specific serine/threonine protein kinase</fullName>
        <ecNumber evidence="1">2.7.11.1</ecNumber>
    </recommendedName>
</protein>
<evidence type="ECO:0000256" key="7">
    <source>
        <dbReference type="ARBA" id="ARBA00047899"/>
    </source>
</evidence>
<feature type="domain" description="Protein kinase" evidence="9">
    <location>
        <begin position="1"/>
        <end position="201"/>
    </location>
</feature>
<dbReference type="AlphaFoldDB" id="A0A7N2LJA0"/>
<dbReference type="EC" id="2.7.11.1" evidence="1"/>
<evidence type="ECO:0000256" key="1">
    <source>
        <dbReference type="ARBA" id="ARBA00012513"/>
    </source>
</evidence>
<organism evidence="10 11">
    <name type="scientific">Quercus lobata</name>
    <name type="common">Valley oak</name>
    <dbReference type="NCBI Taxonomy" id="97700"/>
    <lineage>
        <taxon>Eukaryota</taxon>
        <taxon>Viridiplantae</taxon>
        <taxon>Streptophyta</taxon>
        <taxon>Embryophyta</taxon>
        <taxon>Tracheophyta</taxon>
        <taxon>Spermatophyta</taxon>
        <taxon>Magnoliopsida</taxon>
        <taxon>eudicotyledons</taxon>
        <taxon>Gunneridae</taxon>
        <taxon>Pentapetalae</taxon>
        <taxon>rosids</taxon>
        <taxon>fabids</taxon>
        <taxon>Fagales</taxon>
        <taxon>Fagaceae</taxon>
        <taxon>Quercus</taxon>
    </lineage>
</organism>
<dbReference type="InterPro" id="IPR008271">
    <property type="entry name" value="Ser/Thr_kinase_AS"/>
</dbReference>
<dbReference type="InterPro" id="IPR000719">
    <property type="entry name" value="Prot_kinase_dom"/>
</dbReference>
<dbReference type="InterPro" id="IPR052059">
    <property type="entry name" value="CR_Ser/Thr_kinase"/>
</dbReference>
<dbReference type="PROSITE" id="PS50011">
    <property type="entry name" value="PROTEIN_KINASE_DOM"/>
    <property type="match status" value="1"/>
</dbReference>
<dbReference type="GO" id="GO:0004674">
    <property type="term" value="F:protein serine/threonine kinase activity"/>
    <property type="evidence" value="ECO:0007669"/>
    <property type="project" value="UniProtKB-KW"/>
</dbReference>
<evidence type="ECO:0000256" key="2">
    <source>
        <dbReference type="ARBA" id="ARBA00022527"/>
    </source>
</evidence>
<dbReference type="PANTHER" id="PTHR47973">
    <property type="entry name" value="CYSTEINE-RICH RECEPTOR-LIKE PROTEIN KINASE 3"/>
    <property type="match status" value="1"/>
</dbReference>
<evidence type="ECO:0000313" key="11">
    <source>
        <dbReference type="Proteomes" id="UP000594261"/>
    </source>
</evidence>
<evidence type="ECO:0000256" key="5">
    <source>
        <dbReference type="ARBA" id="ARBA00022777"/>
    </source>
</evidence>
<dbReference type="Gramene" id="QL04p079178:mrna">
    <property type="protein sequence ID" value="QL04p079178:mrna"/>
    <property type="gene ID" value="QL04p079178"/>
</dbReference>
<reference evidence="10" key="2">
    <citation type="submission" date="2021-01" db="UniProtKB">
        <authorList>
            <consortium name="EnsemblPlants"/>
        </authorList>
    </citation>
    <scope>IDENTIFICATION</scope>
</reference>
<dbReference type="Gene3D" id="1.10.510.10">
    <property type="entry name" value="Transferase(Phosphotransferase) domain 1"/>
    <property type="match status" value="1"/>
</dbReference>
<name>A0A7N2LJA0_QUELO</name>